<sequence>MMNELVAQRLNLTDDHEREEEPFEEKNNISTIDETLFHQLISLSEPEQIVVEQTTVEENKAEENKIDSKQFDHLLEQVPGIAEVINSFTSAKIQREVIEALASAYEQEQSMNRDITE</sequence>
<name>A0A3B1E8A3_9ZZZZ</name>
<gene>
    <name evidence="2" type="ORF">MNBD_PLANCTO02-1445</name>
</gene>
<organism evidence="2">
    <name type="scientific">hydrothermal vent metagenome</name>
    <dbReference type="NCBI Taxonomy" id="652676"/>
    <lineage>
        <taxon>unclassified sequences</taxon>
        <taxon>metagenomes</taxon>
        <taxon>ecological metagenomes</taxon>
    </lineage>
</organism>
<evidence type="ECO:0000256" key="1">
    <source>
        <dbReference type="SAM" id="MobiDB-lite"/>
    </source>
</evidence>
<protein>
    <submittedName>
        <fullName evidence="2">Uncharacterized protein</fullName>
    </submittedName>
</protein>
<dbReference type="AlphaFoldDB" id="A0A3B1E8A3"/>
<reference evidence="2" key="1">
    <citation type="submission" date="2018-06" db="EMBL/GenBank/DDBJ databases">
        <authorList>
            <person name="Zhirakovskaya E."/>
        </authorList>
    </citation>
    <scope>NUCLEOTIDE SEQUENCE</scope>
</reference>
<feature type="region of interest" description="Disordered" evidence="1">
    <location>
        <begin position="1"/>
        <end position="28"/>
    </location>
</feature>
<accession>A0A3B1E8A3</accession>
<dbReference type="EMBL" id="UOGL01000500">
    <property type="protein sequence ID" value="VAX40977.1"/>
    <property type="molecule type" value="Genomic_DNA"/>
</dbReference>
<evidence type="ECO:0000313" key="2">
    <source>
        <dbReference type="EMBL" id="VAX40977.1"/>
    </source>
</evidence>
<proteinExistence type="predicted"/>